<gene>
    <name evidence="10" type="ORF">NCF85_14960</name>
</gene>
<dbReference type="Proteomes" id="UP001056619">
    <property type="component" value="Chromosome"/>
</dbReference>
<dbReference type="InterPro" id="IPR000192">
    <property type="entry name" value="Aminotrans_V_dom"/>
</dbReference>
<dbReference type="CDD" id="cd06453">
    <property type="entry name" value="SufS_like"/>
    <property type="match status" value="1"/>
</dbReference>
<evidence type="ECO:0000256" key="7">
    <source>
        <dbReference type="RuleBase" id="RU004504"/>
    </source>
</evidence>
<dbReference type="NCBIfam" id="TIGR01979">
    <property type="entry name" value="sufS"/>
    <property type="match status" value="1"/>
</dbReference>
<dbReference type="InterPro" id="IPR015421">
    <property type="entry name" value="PyrdxlP-dep_Trfase_major"/>
</dbReference>
<dbReference type="Pfam" id="PF00266">
    <property type="entry name" value="Aminotran_5"/>
    <property type="match status" value="1"/>
</dbReference>
<dbReference type="PANTHER" id="PTHR43586:SF8">
    <property type="entry name" value="CYSTEINE DESULFURASE 1, CHLOROPLASTIC"/>
    <property type="match status" value="1"/>
</dbReference>
<dbReference type="RefSeq" id="WP_301642020.1">
    <property type="nucleotide sequence ID" value="NZ_CP098494.1"/>
</dbReference>
<feature type="domain" description="Aminotransferase class V" evidence="9">
    <location>
        <begin position="25"/>
        <end position="393"/>
    </location>
</feature>
<protein>
    <recommendedName>
        <fullName evidence="3 8">Cysteine desulfurase</fullName>
        <ecNumber evidence="3 8">2.8.1.7</ecNumber>
    </recommendedName>
</protein>
<comment type="similarity">
    <text evidence="2 8">Belongs to the class-V pyridoxal-phosphate-dependent aminotransferase family. Csd subfamily.</text>
</comment>
<dbReference type="InterPro" id="IPR015424">
    <property type="entry name" value="PyrdxlP-dep_Trfase"/>
</dbReference>
<dbReference type="EC" id="2.8.1.7" evidence="3 8"/>
<accession>A0ABY4U7I8</accession>
<evidence type="ECO:0000256" key="8">
    <source>
        <dbReference type="RuleBase" id="RU004506"/>
    </source>
</evidence>
<dbReference type="InterPro" id="IPR020578">
    <property type="entry name" value="Aminotrans_V_PyrdxlP_BS"/>
</dbReference>
<reference evidence="10 11" key="1">
    <citation type="submission" date="2022-06" db="EMBL/GenBank/DDBJ databases">
        <authorList>
            <person name="Liu G."/>
        </authorList>
    </citation>
    <scope>NUCLEOTIDE SEQUENCE [LARGE SCALE GENOMIC DNA]</scope>
    <source>
        <strain evidence="10 11">E4</strain>
    </source>
</reference>
<keyword evidence="4 8" id="KW-0808">Transferase</keyword>
<evidence type="ECO:0000256" key="2">
    <source>
        <dbReference type="ARBA" id="ARBA00010447"/>
    </source>
</evidence>
<dbReference type="EMBL" id="CP098494">
    <property type="protein sequence ID" value="USA61339.1"/>
    <property type="molecule type" value="Genomic_DNA"/>
</dbReference>
<evidence type="ECO:0000259" key="9">
    <source>
        <dbReference type="Pfam" id="PF00266"/>
    </source>
</evidence>
<name>A0ABY4U7I8_9SPHN</name>
<dbReference type="InterPro" id="IPR015422">
    <property type="entry name" value="PyrdxlP-dep_Trfase_small"/>
</dbReference>
<evidence type="ECO:0000313" key="11">
    <source>
        <dbReference type="Proteomes" id="UP001056619"/>
    </source>
</evidence>
<proteinExistence type="inferred from homology"/>
<comment type="catalytic activity">
    <reaction evidence="6 8">
        <text>(sulfur carrier)-H + L-cysteine = (sulfur carrier)-SH + L-alanine</text>
        <dbReference type="Rhea" id="RHEA:43892"/>
        <dbReference type="Rhea" id="RHEA-COMP:14737"/>
        <dbReference type="Rhea" id="RHEA-COMP:14739"/>
        <dbReference type="ChEBI" id="CHEBI:29917"/>
        <dbReference type="ChEBI" id="CHEBI:35235"/>
        <dbReference type="ChEBI" id="CHEBI:57972"/>
        <dbReference type="ChEBI" id="CHEBI:64428"/>
        <dbReference type="EC" id="2.8.1.7"/>
    </reaction>
</comment>
<dbReference type="PANTHER" id="PTHR43586">
    <property type="entry name" value="CYSTEINE DESULFURASE"/>
    <property type="match status" value="1"/>
</dbReference>
<dbReference type="Gene3D" id="3.90.1150.10">
    <property type="entry name" value="Aspartate Aminotransferase, domain 1"/>
    <property type="match status" value="1"/>
</dbReference>
<keyword evidence="11" id="KW-1185">Reference proteome</keyword>
<evidence type="ECO:0000256" key="5">
    <source>
        <dbReference type="ARBA" id="ARBA00022898"/>
    </source>
</evidence>
<organism evidence="10 11">
    <name type="scientific">Qipengyuania citrea</name>
    <dbReference type="NCBI Taxonomy" id="225971"/>
    <lineage>
        <taxon>Bacteria</taxon>
        <taxon>Pseudomonadati</taxon>
        <taxon>Pseudomonadota</taxon>
        <taxon>Alphaproteobacteria</taxon>
        <taxon>Sphingomonadales</taxon>
        <taxon>Erythrobacteraceae</taxon>
        <taxon>Qipengyuania</taxon>
    </lineage>
</organism>
<evidence type="ECO:0000256" key="3">
    <source>
        <dbReference type="ARBA" id="ARBA00012239"/>
    </source>
</evidence>
<keyword evidence="5 8" id="KW-0663">Pyridoxal phosphate</keyword>
<evidence type="ECO:0000256" key="6">
    <source>
        <dbReference type="ARBA" id="ARBA00050776"/>
    </source>
</evidence>
<dbReference type="Gene3D" id="3.40.640.10">
    <property type="entry name" value="Type I PLP-dependent aspartate aminotransferase-like (Major domain)"/>
    <property type="match status" value="1"/>
</dbReference>
<dbReference type="PROSITE" id="PS00595">
    <property type="entry name" value="AA_TRANSFER_CLASS_5"/>
    <property type="match status" value="1"/>
</dbReference>
<evidence type="ECO:0000256" key="1">
    <source>
        <dbReference type="ARBA" id="ARBA00001933"/>
    </source>
</evidence>
<dbReference type="SUPFAM" id="SSF53383">
    <property type="entry name" value="PLP-dependent transferases"/>
    <property type="match status" value="1"/>
</dbReference>
<comment type="function">
    <text evidence="8">Catalyzes the removal of elemental sulfur and selenium atoms from L-cysteine, L-cystine, L-selenocysteine, and L-selenocystine to produce L-alanine.</text>
</comment>
<evidence type="ECO:0000313" key="10">
    <source>
        <dbReference type="EMBL" id="USA61339.1"/>
    </source>
</evidence>
<sequence length="405" mass="43619">MSDTAVLSRKADFPGLVTADGEPWHYLDTAASAQKPQAVVDAMSRALGVDYATVHRGVYGRSAQMTLGYESARRRVAQFIGAKSENEVVFVRGATEAINLVAASWGMVNIGEGDRIVLSTLEHHSNIVPWQMVAERTGAQIDVCPLTEDGQIDLGALEAILTPRTKLVSLAHVSNVLGSVLDARAAADLAHSVGAKLMLDGCQAAPRMTLDMAAIDCDFYAFSGHKIYGPTGIGVLWAREEILDGMPPWQGGGAMIDRVTFEKTTYAPPPQRFEAGTPMITEAIALHAAIEYIDDMGVDQAYDHERQLARTLREALSAHNSIRLFGPEESAGIVSFAMEGVHPHDLGTILDEEHVAIRAGHHCAQPLMDHLGVPATARASFGLYSDESDIAALLRGIERTQRIFG</sequence>
<evidence type="ECO:0000256" key="4">
    <source>
        <dbReference type="ARBA" id="ARBA00022679"/>
    </source>
</evidence>
<dbReference type="InterPro" id="IPR010970">
    <property type="entry name" value="Cys_dSase_SufS"/>
</dbReference>
<comment type="cofactor">
    <cofactor evidence="1 7">
        <name>pyridoxal 5'-phosphate</name>
        <dbReference type="ChEBI" id="CHEBI:597326"/>
    </cofactor>
</comment>